<organism evidence="1 2">
    <name type="scientific">Solirubrum puertoriconensis</name>
    <dbReference type="NCBI Taxonomy" id="1751427"/>
    <lineage>
        <taxon>Bacteria</taxon>
        <taxon>Pseudomonadati</taxon>
        <taxon>Bacteroidota</taxon>
        <taxon>Cytophagia</taxon>
        <taxon>Cytophagales</taxon>
    </lineage>
</organism>
<dbReference type="RefSeq" id="WP_059071060.1">
    <property type="nucleotide sequence ID" value="NZ_LNAL01000007.1"/>
</dbReference>
<name>A0A9X0L4B5_SOLP1</name>
<proteinExistence type="predicted"/>
<accession>A0A9X0L4B5</accession>
<comment type="caution">
    <text evidence="1">The sequence shown here is derived from an EMBL/GenBank/DDBJ whole genome shotgun (WGS) entry which is preliminary data.</text>
</comment>
<reference evidence="1 2" key="1">
    <citation type="submission" date="2015-11" db="EMBL/GenBank/DDBJ databases">
        <title>Solirubrum puertoriconensis gen. nov. an environmental bacteria isolated in Puerto Rico.</title>
        <authorList>
            <person name="Cuebas-Irizarry M.F."/>
            <person name="Montalvo-Rodriguez R."/>
        </authorList>
    </citation>
    <scope>NUCLEOTIDE SEQUENCE [LARGE SCALE GENOMIC DNA]</scope>
    <source>
        <strain evidence="1 2">MC1A</strain>
    </source>
</reference>
<gene>
    <name evidence="1" type="ORF">ASU33_13865</name>
</gene>
<protein>
    <submittedName>
        <fullName evidence="1">Uncharacterized protein</fullName>
    </submittedName>
</protein>
<evidence type="ECO:0000313" key="1">
    <source>
        <dbReference type="EMBL" id="KUG07435.1"/>
    </source>
</evidence>
<evidence type="ECO:0000313" key="2">
    <source>
        <dbReference type="Proteomes" id="UP000054223"/>
    </source>
</evidence>
<dbReference type="Proteomes" id="UP000054223">
    <property type="component" value="Unassembled WGS sequence"/>
</dbReference>
<sequence>MKIEDFISTHGLKQNHLAELLGISNATFTKKMQSRIEYGFTEAQRQTIIDYIRSWQTVELR</sequence>
<keyword evidence="2" id="KW-1185">Reference proteome</keyword>
<dbReference type="AlphaFoldDB" id="A0A9X0L4B5"/>
<dbReference type="EMBL" id="LNAL01000007">
    <property type="protein sequence ID" value="KUG07435.1"/>
    <property type="molecule type" value="Genomic_DNA"/>
</dbReference>